<keyword evidence="11" id="KW-1185">Reference proteome</keyword>
<feature type="chain" id="PRO_5010377868" evidence="8">
    <location>
        <begin position="29"/>
        <end position="869"/>
    </location>
</feature>
<keyword evidence="8" id="KW-0732">Signal</keyword>
<dbReference type="SUPFAM" id="SSF52743">
    <property type="entry name" value="Subtilisin-like"/>
    <property type="match status" value="1"/>
</dbReference>
<name>A0A1H7IWE2_STRJI</name>
<keyword evidence="2" id="KW-0645">Protease</keyword>
<keyword evidence="6" id="KW-0106">Calcium</keyword>
<evidence type="ECO:0000256" key="8">
    <source>
        <dbReference type="SAM" id="SignalP"/>
    </source>
</evidence>
<evidence type="ECO:0000313" key="11">
    <source>
        <dbReference type="Proteomes" id="UP000183015"/>
    </source>
</evidence>
<dbReference type="CDD" id="cd11377">
    <property type="entry name" value="Pro-peptidase_S53"/>
    <property type="match status" value="1"/>
</dbReference>
<dbReference type="InterPro" id="IPR030400">
    <property type="entry name" value="Sedolisin_dom"/>
</dbReference>
<evidence type="ECO:0000256" key="6">
    <source>
        <dbReference type="ARBA" id="ARBA00022837"/>
    </source>
</evidence>
<dbReference type="RefSeq" id="WP_042454278.1">
    <property type="nucleotide sequence ID" value="NZ_BBPN01000032.1"/>
</dbReference>
<reference evidence="11" key="1">
    <citation type="submission" date="2016-10" db="EMBL/GenBank/DDBJ databases">
        <authorList>
            <person name="Varghese N."/>
        </authorList>
    </citation>
    <scope>NUCLEOTIDE SEQUENCE [LARGE SCALE GENOMIC DNA]</scope>
    <source>
        <strain evidence="11">DSM 45096 / BCRC 16803 / CGMCC 4.1857 / CIP 109030 / JCM 12277 / KCTC 19219 / NBRC 100920 / 33214</strain>
    </source>
</reference>
<dbReference type="Proteomes" id="UP000183015">
    <property type="component" value="Unassembled WGS sequence"/>
</dbReference>
<dbReference type="CDD" id="cd04056">
    <property type="entry name" value="Peptidases_S53"/>
    <property type="match status" value="1"/>
</dbReference>
<dbReference type="STRING" id="235985.SAMN05414137_10347"/>
<dbReference type="Gene3D" id="3.40.50.200">
    <property type="entry name" value="Peptidase S8/S53 domain"/>
    <property type="match status" value="1"/>
</dbReference>
<dbReference type="InterPro" id="IPR050819">
    <property type="entry name" value="Tripeptidyl-peptidase_I"/>
</dbReference>
<dbReference type="SUPFAM" id="SSF54897">
    <property type="entry name" value="Protease propeptides/inhibitors"/>
    <property type="match status" value="1"/>
</dbReference>
<evidence type="ECO:0000256" key="7">
    <source>
        <dbReference type="ARBA" id="ARBA00023145"/>
    </source>
</evidence>
<dbReference type="GO" id="GO:0008240">
    <property type="term" value="F:tripeptidyl-peptidase activity"/>
    <property type="evidence" value="ECO:0007669"/>
    <property type="project" value="TreeGrafter"/>
</dbReference>
<dbReference type="OrthoDB" id="3480681at2"/>
<dbReference type="PANTHER" id="PTHR14218:SF15">
    <property type="entry name" value="TRIPEPTIDYL-PEPTIDASE 1"/>
    <property type="match status" value="1"/>
</dbReference>
<dbReference type="PROSITE" id="PS51695">
    <property type="entry name" value="SEDOLISIN"/>
    <property type="match status" value="1"/>
</dbReference>
<evidence type="ECO:0000313" key="10">
    <source>
        <dbReference type="EMBL" id="SEK66843.1"/>
    </source>
</evidence>
<dbReference type="eggNOG" id="COG4934">
    <property type="taxonomic scope" value="Bacteria"/>
</dbReference>
<keyword evidence="4" id="KW-0378">Hydrolase</keyword>
<keyword evidence="5" id="KW-0720">Serine protease</keyword>
<proteinExistence type="predicted"/>
<feature type="domain" description="Peptidase S53" evidence="9">
    <location>
        <begin position="250"/>
        <end position="619"/>
    </location>
</feature>
<dbReference type="SUPFAM" id="SSF89372">
    <property type="entry name" value="Fucose-specific lectin"/>
    <property type="match status" value="1"/>
</dbReference>
<dbReference type="SMART" id="SM00944">
    <property type="entry name" value="Pro-kuma_activ"/>
    <property type="match status" value="1"/>
</dbReference>
<sequence>MANKAGRVALISAGLAAALCATSPLASAAPLAGGSGAGADTSPQRIGSTVRVPVGAHTTGTTAPSTELRLSVSLKPRDPAALTAFVDAVSTQGNPLYHHFLATGQFAEKFGPTRQTIAAVESALRQAGLKPGQVSENGLSIPITATAAQAAKAFDTGFRNVTLANGKHGYVATTAPALPADVASQVSAIVGLNKVSTYTSHIKVNHHNVAVGGTTRTAHAVTPHATGGPTLCSDIAQGLADNSWTDANNYYSPQSLASAYNMPHTATTGQGQTIAVFEMENVDTQSLAQYQACVGTSTPISYTKVDGGPTITPDNSKYGIESLLDIEDLIGLVPGASIRDYEAPEPQFATDTNMLDTYQRIVNDNAAQVISISWGQCETNLNPSDTSLLTAERNIFQQAAAQGQSVVAAAGDSGSSDCYSPATGNTDTRFAVDDPASQPYVTGVGGTHLHGLGSSLTETVWNDSNGAGGGGISGYWGAPAFQAGFSSSSKRSVPDVAALGSGLSGYPLVFTDLNSSDSTYQQEVAGIVGGTSGAAPTWAAAIAQINSTASCLGGRAGYLNPVLYQAAKTNYASAFRDITSGNNDIADSSGTYSAHTGYDSASGLGSPQESGLASMLCRQHDLLARDASGNLWQYQGTGQASSPYQPRTLVGPGWNAYNLLTLPVGHDSLGGGDMYARDASGVLWYYQGTGKAGTPFASRVRVGPGWGMYNSIVGVGSVGTGGGSLVARDASGVLWLYQATGNPASPLKVRVRVGSGWNTYNSLVGVGSIGSSSWSDLVARDASGVLWLYQGTGKWSAPFGPRIRISSGWNSYNSIVGARDITGDGVNDLVTRDTSGVLWLNPGTNNTSAPYGSPIRIGSGWNGYTLLAG</sequence>
<feature type="signal peptide" evidence="8">
    <location>
        <begin position="1"/>
        <end position="28"/>
    </location>
</feature>
<evidence type="ECO:0000256" key="3">
    <source>
        <dbReference type="ARBA" id="ARBA00022723"/>
    </source>
</evidence>
<protein>
    <submittedName>
        <fullName evidence="10">Pro-kumamolisin, activation domain</fullName>
    </submittedName>
</protein>
<dbReference type="InterPro" id="IPR036852">
    <property type="entry name" value="Peptidase_S8/S53_dom_sf"/>
</dbReference>
<dbReference type="Gene3D" id="2.115.10.10">
    <property type="entry name" value="Tachylectin 2"/>
    <property type="match status" value="1"/>
</dbReference>
<dbReference type="PANTHER" id="PTHR14218">
    <property type="entry name" value="PROTEASE S8 TRIPEPTIDYL PEPTIDASE I CLN2"/>
    <property type="match status" value="1"/>
</dbReference>
<dbReference type="GO" id="GO:0046872">
    <property type="term" value="F:metal ion binding"/>
    <property type="evidence" value="ECO:0007669"/>
    <property type="project" value="UniProtKB-KW"/>
</dbReference>
<evidence type="ECO:0000256" key="1">
    <source>
        <dbReference type="ARBA" id="ARBA00001913"/>
    </source>
</evidence>
<evidence type="ECO:0000256" key="5">
    <source>
        <dbReference type="ARBA" id="ARBA00022825"/>
    </source>
</evidence>
<dbReference type="eggNOG" id="COG0739">
    <property type="taxonomic scope" value="Bacteria"/>
</dbReference>
<keyword evidence="3" id="KW-0479">Metal-binding</keyword>
<evidence type="ECO:0000259" key="9">
    <source>
        <dbReference type="PROSITE" id="PS51695"/>
    </source>
</evidence>
<dbReference type="Pfam" id="PF09286">
    <property type="entry name" value="Pro-kuma_activ"/>
    <property type="match status" value="1"/>
</dbReference>
<dbReference type="AlphaFoldDB" id="A0A1H7IWE2"/>
<keyword evidence="7" id="KW-0865">Zymogen</keyword>
<comment type="cofactor">
    <cofactor evidence="1">
        <name>Ca(2+)</name>
        <dbReference type="ChEBI" id="CHEBI:29108"/>
    </cofactor>
</comment>
<organism evidence="10 11">
    <name type="scientific">Streptacidiphilus jiangxiensis</name>
    <dbReference type="NCBI Taxonomy" id="235985"/>
    <lineage>
        <taxon>Bacteria</taxon>
        <taxon>Bacillati</taxon>
        <taxon>Actinomycetota</taxon>
        <taxon>Actinomycetes</taxon>
        <taxon>Kitasatosporales</taxon>
        <taxon>Streptomycetaceae</taxon>
        <taxon>Streptacidiphilus</taxon>
    </lineage>
</organism>
<dbReference type="GO" id="GO:0006508">
    <property type="term" value="P:proteolysis"/>
    <property type="evidence" value="ECO:0007669"/>
    <property type="project" value="UniProtKB-KW"/>
</dbReference>
<gene>
    <name evidence="10" type="ORF">SAMN05414137_10347</name>
</gene>
<accession>A0A1H7IWE2</accession>
<evidence type="ECO:0000256" key="4">
    <source>
        <dbReference type="ARBA" id="ARBA00022801"/>
    </source>
</evidence>
<dbReference type="InterPro" id="IPR015366">
    <property type="entry name" value="S53_propep"/>
</dbReference>
<dbReference type="EMBL" id="FOAZ01000003">
    <property type="protein sequence ID" value="SEK66843.1"/>
    <property type="molecule type" value="Genomic_DNA"/>
</dbReference>
<evidence type="ECO:0000256" key="2">
    <source>
        <dbReference type="ARBA" id="ARBA00022670"/>
    </source>
</evidence>
<dbReference type="GO" id="GO:0004252">
    <property type="term" value="F:serine-type endopeptidase activity"/>
    <property type="evidence" value="ECO:0007669"/>
    <property type="project" value="InterPro"/>
</dbReference>